<accession>A0A110B2T6</accession>
<dbReference type="KEGG" id="mgot:MgSA37_01836"/>
<dbReference type="Proteomes" id="UP000218263">
    <property type="component" value="Chromosome"/>
</dbReference>
<sequence length="50" mass="5683">MKYMFLYCLFFIGAARGNNWANIWPGAGLDITLENAPVTNETAYLVEEPR</sequence>
<organism evidence="1 2">
    <name type="scientific">Mucilaginibacter gotjawali</name>
    <dbReference type="NCBI Taxonomy" id="1550579"/>
    <lineage>
        <taxon>Bacteria</taxon>
        <taxon>Pseudomonadati</taxon>
        <taxon>Bacteroidota</taxon>
        <taxon>Sphingobacteriia</taxon>
        <taxon>Sphingobacteriales</taxon>
        <taxon>Sphingobacteriaceae</taxon>
        <taxon>Mucilaginibacter</taxon>
    </lineage>
</organism>
<dbReference type="EMBL" id="AP017313">
    <property type="protein sequence ID" value="BAU53667.1"/>
    <property type="molecule type" value="Genomic_DNA"/>
</dbReference>
<gene>
    <name evidence="1" type="ORF">MgSA37_01836</name>
</gene>
<dbReference type="AlphaFoldDB" id="A0A110B2T6"/>
<name>A0A110B2T6_9SPHI</name>
<evidence type="ECO:0000313" key="2">
    <source>
        <dbReference type="Proteomes" id="UP000218263"/>
    </source>
</evidence>
<evidence type="ECO:0000313" key="1">
    <source>
        <dbReference type="EMBL" id="BAU53667.1"/>
    </source>
</evidence>
<protein>
    <submittedName>
        <fullName evidence="1">Uncharacterized protein</fullName>
    </submittedName>
</protein>
<reference evidence="1 2" key="1">
    <citation type="submission" date="2015-12" db="EMBL/GenBank/DDBJ databases">
        <title>Genome sequence of Mucilaginibacter gotjawali.</title>
        <authorList>
            <person name="Lee J.S."/>
            <person name="Lee K.C."/>
            <person name="Kim K.K."/>
            <person name="Lee B.W."/>
        </authorList>
    </citation>
    <scope>NUCLEOTIDE SEQUENCE [LARGE SCALE GENOMIC DNA]</scope>
    <source>
        <strain evidence="1 2">SA3-7</strain>
    </source>
</reference>
<dbReference type="RefSeq" id="WP_157750502.1">
    <property type="nucleotide sequence ID" value="NZ_AP017313.1"/>
</dbReference>
<proteinExistence type="predicted"/>
<keyword evidence="2" id="KW-1185">Reference proteome</keyword>